<dbReference type="Proteomes" id="UP000054538">
    <property type="component" value="Unassembled WGS sequence"/>
</dbReference>
<protein>
    <submittedName>
        <fullName evidence="1">Uncharacterized protein</fullName>
    </submittedName>
</protein>
<dbReference type="EMBL" id="KN828716">
    <property type="protein sequence ID" value="KIK74593.1"/>
    <property type="molecule type" value="Genomic_DNA"/>
</dbReference>
<evidence type="ECO:0000313" key="1">
    <source>
        <dbReference type="EMBL" id="KIK74593.1"/>
    </source>
</evidence>
<organism evidence="1 2">
    <name type="scientific">Paxillus rubicundulus Ve08.2h10</name>
    <dbReference type="NCBI Taxonomy" id="930991"/>
    <lineage>
        <taxon>Eukaryota</taxon>
        <taxon>Fungi</taxon>
        <taxon>Dikarya</taxon>
        <taxon>Basidiomycota</taxon>
        <taxon>Agaricomycotina</taxon>
        <taxon>Agaricomycetes</taxon>
        <taxon>Agaricomycetidae</taxon>
        <taxon>Boletales</taxon>
        <taxon>Paxilineae</taxon>
        <taxon>Paxillaceae</taxon>
        <taxon>Paxillus</taxon>
    </lineage>
</organism>
<reference evidence="2" key="2">
    <citation type="submission" date="2015-01" db="EMBL/GenBank/DDBJ databases">
        <title>Evolutionary Origins and Diversification of the Mycorrhizal Mutualists.</title>
        <authorList>
            <consortium name="DOE Joint Genome Institute"/>
            <consortium name="Mycorrhizal Genomics Consortium"/>
            <person name="Kohler A."/>
            <person name="Kuo A."/>
            <person name="Nagy L.G."/>
            <person name="Floudas D."/>
            <person name="Copeland A."/>
            <person name="Barry K.W."/>
            <person name="Cichocki N."/>
            <person name="Veneault-Fourrey C."/>
            <person name="LaButti K."/>
            <person name="Lindquist E.A."/>
            <person name="Lipzen A."/>
            <person name="Lundell T."/>
            <person name="Morin E."/>
            <person name="Murat C."/>
            <person name="Riley R."/>
            <person name="Ohm R."/>
            <person name="Sun H."/>
            <person name="Tunlid A."/>
            <person name="Henrissat B."/>
            <person name="Grigoriev I.V."/>
            <person name="Hibbett D.S."/>
            <person name="Martin F."/>
        </authorList>
    </citation>
    <scope>NUCLEOTIDE SEQUENCE [LARGE SCALE GENOMIC DNA]</scope>
    <source>
        <strain evidence="2">Ve08.2h10</strain>
    </source>
</reference>
<keyword evidence="2" id="KW-1185">Reference proteome</keyword>
<dbReference type="OrthoDB" id="3341102at2759"/>
<dbReference type="AlphaFoldDB" id="A0A0D0CH57"/>
<dbReference type="HOGENOM" id="CLU_046752_2_0_1"/>
<sequence length="176" mass="19797">MAYVIKEEDVPASLYVNSDQTQVIYSQGSSLTWMKCGTKQVTTIGEDKKQAFTTVVSVSCSGKLLPLQLIYQGSTTKSCPQSTAPCYDKCISHGFVFEFSKTDTYWSTQETMKLLVNNIIVSYFDAEKDTLGLPPSQNAIWQIDIWSVHCSQQFQMWMKEFHLTIILQFVPGGCTS</sequence>
<evidence type="ECO:0000313" key="2">
    <source>
        <dbReference type="Proteomes" id="UP000054538"/>
    </source>
</evidence>
<gene>
    <name evidence="1" type="ORF">PAXRUDRAFT_789527</name>
</gene>
<feature type="non-terminal residue" evidence="1">
    <location>
        <position position="176"/>
    </location>
</feature>
<dbReference type="InParanoid" id="A0A0D0CH57"/>
<reference evidence="1 2" key="1">
    <citation type="submission" date="2014-04" db="EMBL/GenBank/DDBJ databases">
        <authorList>
            <consortium name="DOE Joint Genome Institute"/>
            <person name="Kuo A."/>
            <person name="Kohler A."/>
            <person name="Jargeat P."/>
            <person name="Nagy L.G."/>
            <person name="Floudas D."/>
            <person name="Copeland A."/>
            <person name="Barry K.W."/>
            <person name="Cichocki N."/>
            <person name="Veneault-Fourrey C."/>
            <person name="LaButti K."/>
            <person name="Lindquist E.A."/>
            <person name="Lipzen A."/>
            <person name="Lundell T."/>
            <person name="Morin E."/>
            <person name="Murat C."/>
            <person name="Sun H."/>
            <person name="Tunlid A."/>
            <person name="Henrissat B."/>
            <person name="Grigoriev I.V."/>
            <person name="Hibbett D.S."/>
            <person name="Martin F."/>
            <person name="Nordberg H.P."/>
            <person name="Cantor M.N."/>
            <person name="Hua S.X."/>
        </authorList>
    </citation>
    <scope>NUCLEOTIDE SEQUENCE [LARGE SCALE GENOMIC DNA]</scope>
    <source>
        <strain evidence="1 2">Ve08.2h10</strain>
    </source>
</reference>
<name>A0A0D0CH57_9AGAM</name>
<proteinExistence type="predicted"/>
<accession>A0A0D0CH57</accession>